<dbReference type="EMBL" id="OZ034819">
    <property type="protein sequence ID" value="CAL1396618.1"/>
    <property type="molecule type" value="Genomic_DNA"/>
</dbReference>
<sequence length="100" mass="11166">MTANGRGIERRRFDPAQTDVVLPHSLIPPRPTSFCIVQNRRRFSLTQAGVVLPCLGQGRKIVRIAPQSTKEGSHLESGPRNNYGLKAWPKFLTHVVVLSH</sequence>
<gene>
    <name evidence="1" type="ORF">LTRI10_LOCUS36973</name>
</gene>
<reference evidence="1 2" key="1">
    <citation type="submission" date="2024-04" db="EMBL/GenBank/DDBJ databases">
        <authorList>
            <person name="Fracassetti M."/>
        </authorList>
    </citation>
    <scope>NUCLEOTIDE SEQUENCE [LARGE SCALE GENOMIC DNA]</scope>
</reference>
<evidence type="ECO:0000313" key="1">
    <source>
        <dbReference type="EMBL" id="CAL1396618.1"/>
    </source>
</evidence>
<organism evidence="1 2">
    <name type="scientific">Linum trigynum</name>
    <dbReference type="NCBI Taxonomy" id="586398"/>
    <lineage>
        <taxon>Eukaryota</taxon>
        <taxon>Viridiplantae</taxon>
        <taxon>Streptophyta</taxon>
        <taxon>Embryophyta</taxon>
        <taxon>Tracheophyta</taxon>
        <taxon>Spermatophyta</taxon>
        <taxon>Magnoliopsida</taxon>
        <taxon>eudicotyledons</taxon>
        <taxon>Gunneridae</taxon>
        <taxon>Pentapetalae</taxon>
        <taxon>rosids</taxon>
        <taxon>fabids</taxon>
        <taxon>Malpighiales</taxon>
        <taxon>Linaceae</taxon>
        <taxon>Linum</taxon>
    </lineage>
</organism>
<accession>A0AAV2FEB9</accession>
<name>A0AAV2FEB9_9ROSI</name>
<dbReference type="AlphaFoldDB" id="A0AAV2FEB9"/>
<protein>
    <submittedName>
        <fullName evidence="1">Uncharacterized protein</fullName>
    </submittedName>
</protein>
<evidence type="ECO:0000313" key="2">
    <source>
        <dbReference type="Proteomes" id="UP001497516"/>
    </source>
</evidence>
<keyword evidence="2" id="KW-1185">Reference proteome</keyword>
<proteinExistence type="predicted"/>
<dbReference type="Proteomes" id="UP001497516">
    <property type="component" value="Chromosome 6"/>
</dbReference>